<evidence type="ECO:0000256" key="2">
    <source>
        <dbReference type="ARBA" id="ARBA00023125"/>
    </source>
</evidence>
<gene>
    <name evidence="6" type="ORF">E4K66_27910</name>
</gene>
<dbReference type="GO" id="GO:0003677">
    <property type="term" value="F:DNA binding"/>
    <property type="evidence" value="ECO:0007669"/>
    <property type="project" value="UniProtKB-KW"/>
</dbReference>
<dbReference type="Gene3D" id="1.20.120.530">
    <property type="entry name" value="GntR ligand-binding domain-like"/>
    <property type="match status" value="1"/>
</dbReference>
<evidence type="ECO:0000259" key="5">
    <source>
        <dbReference type="PROSITE" id="PS50949"/>
    </source>
</evidence>
<keyword evidence="2" id="KW-0238">DNA-binding</keyword>
<protein>
    <submittedName>
        <fullName evidence="6">GntR family transcriptional regulator</fullName>
    </submittedName>
</protein>
<evidence type="ECO:0000313" key="6">
    <source>
        <dbReference type="EMBL" id="TFV35339.1"/>
    </source>
</evidence>
<dbReference type="SUPFAM" id="SSF46785">
    <property type="entry name" value="Winged helix' DNA-binding domain"/>
    <property type="match status" value="1"/>
</dbReference>
<keyword evidence="7" id="KW-1185">Reference proteome</keyword>
<reference evidence="6 7" key="1">
    <citation type="submission" date="2019-03" db="EMBL/GenBank/DDBJ databases">
        <title>Bradyrhizobium strains diversity isolated from Chamaecrista fasciculata.</title>
        <authorList>
            <person name="Urquiaga M.C.O."/>
            <person name="Hungria M."/>
            <person name="Delamuta J.R.M."/>
        </authorList>
    </citation>
    <scope>NUCLEOTIDE SEQUENCE [LARGE SCALE GENOMIC DNA]</scope>
    <source>
        <strain evidence="6 7">CNPSo 3424</strain>
    </source>
</reference>
<dbReference type="InterPro" id="IPR008920">
    <property type="entry name" value="TF_FadR/GntR_C"/>
</dbReference>
<comment type="caution">
    <text evidence="6">The sequence shown here is derived from an EMBL/GenBank/DDBJ whole genome shotgun (WGS) entry which is preliminary data.</text>
</comment>
<dbReference type="SMART" id="SM00895">
    <property type="entry name" value="FCD"/>
    <property type="match status" value="1"/>
</dbReference>
<dbReference type="SMART" id="SM00345">
    <property type="entry name" value="HTH_GNTR"/>
    <property type="match status" value="1"/>
</dbReference>
<dbReference type="Pfam" id="PF07729">
    <property type="entry name" value="FCD"/>
    <property type="match status" value="1"/>
</dbReference>
<feature type="compositionally biased region" description="Basic residues" evidence="4">
    <location>
        <begin position="1"/>
        <end position="12"/>
    </location>
</feature>
<dbReference type="OrthoDB" id="7618373at2"/>
<accession>A0A4Y9KXW5</accession>
<feature type="region of interest" description="Disordered" evidence="4">
    <location>
        <begin position="1"/>
        <end position="30"/>
    </location>
</feature>
<dbReference type="PANTHER" id="PTHR43537">
    <property type="entry name" value="TRANSCRIPTIONAL REGULATOR, GNTR FAMILY"/>
    <property type="match status" value="1"/>
</dbReference>
<sequence length="256" mass="28451">MKRTRPLKRKPKRPEPKRREPEAIDPRSIDDDPVVQGILTAISQKRLKPGAKLGEDKLAAAFGTTRIHIRQALTHLASRKVVMQIPNRGAFVYRPSWEEAQDIFAARRIIETAAVATAIDRLDKAGKAALKAHMELEARHDRNDRWASLSLTAEFHILVAKLAGNKVLLDMSRELMLRTSLAIATFEQPGEPDCSPDAHPDIGALILAKDKAGAIHAMRHHIEEMEQRIRPGEGEDEVDELTAIFQEIGARARAGG</sequence>
<evidence type="ECO:0000256" key="3">
    <source>
        <dbReference type="ARBA" id="ARBA00023163"/>
    </source>
</evidence>
<dbReference type="InterPro" id="IPR036390">
    <property type="entry name" value="WH_DNA-bd_sf"/>
</dbReference>
<dbReference type="AlphaFoldDB" id="A0A4Y9KXW5"/>
<feature type="compositionally biased region" description="Basic and acidic residues" evidence="4">
    <location>
        <begin position="13"/>
        <end position="30"/>
    </location>
</feature>
<dbReference type="SUPFAM" id="SSF48008">
    <property type="entry name" value="GntR ligand-binding domain-like"/>
    <property type="match status" value="1"/>
</dbReference>
<proteinExistence type="predicted"/>
<evidence type="ECO:0000256" key="1">
    <source>
        <dbReference type="ARBA" id="ARBA00023015"/>
    </source>
</evidence>
<name>A0A4Y9KXW5_9BRAD</name>
<dbReference type="InterPro" id="IPR000524">
    <property type="entry name" value="Tscrpt_reg_HTH_GntR"/>
</dbReference>
<organism evidence="6 7">
    <name type="scientific">Bradyrhizobium frederickii</name>
    <dbReference type="NCBI Taxonomy" id="2560054"/>
    <lineage>
        <taxon>Bacteria</taxon>
        <taxon>Pseudomonadati</taxon>
        <taxon>Pseudomonadota</taxon>
        <taxon>Alphaproteobacteria</taxon>
        <taxon>Hyphomicrobiales</taxon>
        <taxon>Nitrobacteraceae</taxon>
        <taxon>Bradyrhizobium</taxon>
    </lineage>
</organism>
<evidence type="ECO:0000256" key="4">
    <source>
        <dbReference type="SAM" id="MobiDB-lite"/>
    </source>
</evidence>
<evidence type="ECO:0000313" key="7">
    <source>
        <dbReference type="Proteomes" id="UP000298225"/>
    </source>
</evidence>
<dbReference type="EMBL" id="SPQU01000015">
    <property type="protein sequence ID" value="TFV35339.1"/>
    <property type="molecule type" value="Genomic_DNA"/>
</dbReference>
<dbReference type="InterPro" id="IPR036388">
    <property type="entry name" value="WH-like_DNA-bd_sf"/>
</dbReference>
<keyword evidence="3" id="KW-0804">Transcription</keyword>
<keyword evidence="1" id="KW-0805">Transcription regulation</keyword>
<dbReference type="RefSeq" id="WP_126259175.1">
    <property type="nucleotide sequence ID" value="NZ_SPQU01000015.1"/>
</dbReference>
<dbReference type="InterPro" id="IPR011711">
    <property type="entry name" value="GntR_C"/>
</dbReference>
<dbReference type="Pfam" id="PF00392">
    <property type="entry name" value="GntR"/>
    <property type="match status" value="1"/>
</dbReference>
<dbReference type="Proteomes" id="UP000298225">
    <property type="component" value="Unassembled WGS sequence"/>
</dbReference>
<dbReference type="PROSITE" id="PS50949">
    <property type="entry name" value="HTH_GNTR"/>
    <property type="match status" value="1"/>
</dbReference>
<dbReference type="Gene3D" id="1.10.10.10">
    <property type="entry name" value="Winged helix-like DNA-binding domain superfamily/Winged helix DNA-binding domain"/>
    <property type="match status" value="1"/>
</dbReference>
<dbReference type="GO" id="GO:0003700">
    <property type="term" value="F:DNA-binding transcription factor activity"/>
    <property type="evidence" value="ECO:0007669"/>
    <property type="project" value="InterPro"/>
</dbReference>
<dbReference type="PANTHER" id="PTHR43537:SF53">
    <property type="entry name" value="HTH-TYPE TRANSCRIPTIONAL REPRESSOR NANR"/>
    <property type="match status" value="1"/>
</dbReference>
<feature type="domain" description="HTH gntR-type" evidence="5">
    <location>
        <begin position="28"/>
        <end position="95"/>
    </location>
</feature>